<evidence type="ECO:0000313" key="3">
    <source>
        <dbReference type="Proteomes" id="UP000324222"/>
    </source>
</evidence>
<evidence type="ECO:0000256" key="1">
    <source>
        <dbReference type="SAM" id="MobiDB-lite"/>
    </source>
</evidence>
<dbReference type="AlphaFoldDB" id="A0A5B7D7B3"/>
<feature type="region of interest" description="Disordered" evidence="1">
    <location>
        <begin position="37"/>
        <end position="69"/>
    </location>
</feature>
<keyword evidence="3" id="KW-1185">Reference proteome</keyword>
<proteinExistence type="predicted"/>
<name>A0A5B7D7B3_PORTR</name>
<sequence length="172" mass="19074">MQCGVGNMATESPLVAEMVFNFLWKKKHISKINFLAQHAARPHQRRQKKVTGSSLPTPTGNADQPPPIPPHHHLHRLGRVEKLCDESRGKQGRPRHTHSRRLVVLAVFAARIKIPSLTASQLHHTLPHPRAPYKSMHMTARDVPSLSDSGSTTAHVLRRGYGGMEGHDGKAV</sequence>
<dbReference type="Proteomes" id="UP000324222">
    <property type="component" value="Unassembled WGS sequence"/>
</dbReference>
<organism evidence="2 3">
    <name type="scientific">Portunus trituberculatus</name>
    <name type="common">Swimming crab</name>
    <name type="synonym">Neptunus trituberculatus</name>
    <dbReference type="NCBI Taxonomy" id="210409"/>
    <lineage>
        <taxon>Eukaryota</taxon>
        <taxon>Metazoa</taxon>
        <taxon>Ecdysozoa</taxon>
        <taxon>Arthropoda</taxon>
        <taxon>Crustacea</taxon>
        <taxon>Multicrustacea</taxon>
        <taxon>Malacostraca</taxon>
        <taxon>Eumalacostraca</taxon>
        <taxon>Eucarida</taxon>
        <taxon>Decapoda</taxon>
        <taxon>Pleocyemata</taxon>
        <taxon>Brachyura</taxon>
        <taxon>Eubrachyura</taxon>
        <taxon>Portunoidea</taxon>
        <taxon>Portunidae</taxon>
        <taxon>Portuninae</taxon>
        <taxon>Portunus</taxon>
    </lineage>
</organism>
<reference evidence="2 3" key="1">
    <citation type="submission" date="2019-05" db="EMBL/GenBank/DDBJ databases">
        <title>Another draft genome of Portunus trituberculatus and its Hox gene families provides insights of decapod evolution.</title>
        <authorList>
            <person name="Jeong J.-H."/>
            <person name="Song I."/>
            <person name="Kim S."/>
            <person name="Choi T."/>
            <person name="Kim D."/>
            <person name="Ryu S."/>
            <person name="Kim W."/>
        </authorList>
    </citation>
    <scope>NUCLEOTIDE SEQUENCE [LARGE SCALE GENOMIC DNA]</scope>
    <source>
        <tissue evidence="2">Muscle</tissue>
    </source>
</reference>
<protein>
    <submittedName>
        <fullName evidence="2">Uncharacterized protein</fullName>
    </submittedName>
</protein>
<accession>A0A5B7D7B3</accession>
<dbReference type="EMBL" id="VSRR010000558">
    <property type="protein sequence ID" value="MPC17087.1"/>
    <property type="molecule type" value="Genomic_DNA"/>
</dbReference>
<feature type="compositionally biased region" description="Polar residues" evidence="1">
    <location>
        <begin position="50"/>
        <end position="62"/>
    </location>
</feature>
<comment type="caution">
    <text evidence="2">The sequence shown here is derived from an EMBL/GenBank/DDBJ whole genome shotgun (WGS) entry which is preliminary data.</text>
</comment>
<gene>
    <name evidence="2" type="ORF">E2C01_009932</name>
</gene>
<feature type="compositionally biased region" description="Basic residues" evidence="1">
    <location>
        <begin position="40"/>
        <end position="49"/>
    </location>
</feature>
<evidence type="ECO:0000313" key="2">
    <source>
        <dbReference type="EMBL" id="MPC17087.1"/>
    </source>
</evidence>